<keyword evidence="2" id="KW-1185">Reference proteome</keyword>
<gene>
    <name evidence="1" type="ordered locus">AARI_pII00030</name>
</gene>
<keyword evidence="1" id="KW-0614">Plasmid</keyword>
<sequence length="67" mass="7757">MWSVARSPGERMWVTVTHRKGDQLIGILDNYAVFAFLKPDEKMKFHIDDIIDCIFEEDDVEEAELAA</sequence>
<reference evidence="2" key="1">
    <citation type="journal article" date="2010" name="PLoS ONE">
        <title>The Arthrobacter arilaitensis Re117 genome sequence reveals its genetic adaptation to the surface of cheese.</title>
        <authorList>
            <person name="Monnet C."/>
            <person name="Loux V."/>
            <person name="Gibrat J.F."/>
            <person name="Spinnler E."/>
            <person name="Barbe V."/>
            <person name="Vacherie B."/>
            <person name="Gavory F."/>
            <person name="Gourbeyre E."/>
            <person name="Siguier P."/>
            <person name="Chandler M."/>
            <person name="Elleuch R."/>
            <person name="Irlinger F."/>
            <person name="Vallaeys T."/>
        </authorList>
    </citation>
    <scope>NUCLEOTIDE SEQUENCE</scope>
    <source>
        <strain evidence="2">DSM 16368 / CIP 108037 / IAM 15318 / JCM 13566 / Re117</strain>
    </source>
</reference>
<protein>
    <submittedName>
        <fullName evidence="1">Uncharacterized protein</fullName>
    </submittedName>
</protein>
<name>A0ABM9PSR5_GLUAR</name>
<evidence type="ECO:0000313" key="1">
    <source>
        <dbReference type="EMBL" id="CBQ74090.1"/>
    </source>
</evidence>
<geneLocation type="plasmid" evidence="1 2">
    <name>pRE117-2</name>
</geneLocation>
<evidence type="ECO:0000313" key="2">
    <source>
        <dbReference type="Proteomes" id="UP000006878"/>
    </source>
</evidence>
<proteinExistence type="predicted"/>
<reference evidence="2" key="2">
    <citation type="submission" date="2010-07" db="EMBL/GenBank/DDBJ databases">
        <title>Complete genome sequence of Arthrobacter arilaitensis (strain DSM 16368 / CIP 108037 / JCM 13566 / Re117).</title>
        <authorList>
            <person name="Genoscope."/>
        </authorList>
    </citation>
    <scope>NUCLEOTIDE SEQUENCE [LARGE SCALE GENOMIC DNA]</scope>
    <source>
        <strain evidence="2">DSM 16368 / CIP 108037 / IAM 15318 / JCM 13566 / Re117</strain>
        <plasmid evidence="2">pRE117-2</plasmid>
    </source>
</reference>
<organism evidence="1 2">
    <name type="scientific">Glutamicibacter arilaitensis (strain DSM 16368 / CIP 108037 / IAM 15318 / JCM 13566 / NCIMB 14258 / Re117)</name>
    <name type="common">Arthrobacter arilaitensis</name>
    <dbReference type="NCBI Taxonomy" id="861360"/>
    <lineage>
        <taxon>Bacteria</taxon>
        <taxon>Bacillati</taxon>
        <taxon>Actinomycetota</taxon>
        <taxon>Actinomycetes</taxon>
        <taxon>Micrococcales</taxon>
        <taxon>Micrococcaceae</taxon>
        <taxon>Glutamicibacter</taxon>
    </lineage>
</organism>
<dbReference type="Proteomes" id="UP000006878">
    <property type="component" value="Plasmid pRE117-2"/>
</dbReference>
<dbReference type="EMBL" id="FQ311476">
    <property type="protein sequence ID" value="CBQ74090.1"/>
    <property type="molecule type" value="Genomic_DNA"/>
</dbReference>
<accession>A0ABM9PSR5</accession>